<dbReference type="Proteomes" id="UP000182902">
    <property type="component" value="Unassembled WGS sequence"/>
</dbReference>
<evidence type="ECO:0000313" key="11">
    <source>
        <dbReference type="EMBL" id="SDZ54360.1"/>
    </source>
</evidence>
<dbReference type="PRINTS" id="PR00080">
    <property type="entry name" value="SDRFAMILY"/>
</dbReference>
<dbReference type="EMBL" id="JACAQV010000010">
    <property type="protein sequence ID" value="NWF08437.1"/>
    <property type="molecule type" value="Genomic_DNA"/>
</dbReference>
<dbReference type="GO" id="GO:0018511">
    <property type="term" value="F:2,3-dihydroxy-2,3-dihydro-p-cumate dehydrogenase activity"/>
    <property type="evidence" value="ECO:0007669"/>
    <property type="project" value="UniProtKB-EC"/>
</dbReference>
<dbReference type="EC" id="1.3.1.58" evidence="6"/>
<dbReference type="Pfam" id="PF00106">
    <property type="entry name" value="adh_short"/>
    <property type="match status" value="1"/>
</dbReference>
<evidence type="ECO:0000256" key="2">
    <source>
        <dbReference type="ARBA" id="ARBA00023002"/>
    </source>
</evidence>
<proteinExistence type="inferred from homology"/>
<evidence type="ECO:0000256" key="7">
    <source>
        <dbReference type="ARBA" id="ARBA00073443"/>
    </source>
</evidence>
<organism evidence="11 12">
    <name type="scientific">Pseudomonas salomonii</name>
    <dbReference type="NCBI Taxonomy" id="191391"/>
    <lineage>
        <taxon>Bacteria</taxon>
        <taxon>Pseudomonadati</taxon>
        <taxon>Pseudomonadota</taxon>
        <taxon>Gammaproteobacteria</taxon>
        <taxon>Pseudomonadales</taxon>
        <taxon>Pseudomonadaceae</taxon>
        <taxon>Pseudomonas</taxon>
    </lineage>
</organism>
<dbReference type="EMBL" id="FNOX01000012">
    <property type="protein sequence ID" value="SDZ54360.1"/>
    <property type="molecule type" value="Genomic_DNA"/>
</dbReference>
<gene>
    <name evidence="10" type="ORF">HX810_12300</name>
    <name evidence="11" type="ORF">SAMN05216247_11268</name>
</gene>
<comment type="catalytic activity">
    <reaction evidence="4">
        <text>(2R,3S)-2,3-dihydroxy-2,3-dihydro-p-cumate + NAD(+) = 2,3-dihydroxy-p-cumate + NADH + H(+)</text>
        <dbReference type="Rhea" id="RHEA:23772"/>
        <dbReference type="ChEBI" id="CHEBI:15378"/>
        <dbReference type="ChEBI" id="CHEBI:36647"/>
        <dbReference type="ChEBI" id="CHEBI:57540"/>
        <dbReference type="ChEBI" id="CHEBI:57945"/>
        <dbReference type="ChEBI" id="CHEBI:58420"/>
        <dbReference type="EC" id="1.3.1.58"/>
    </reaction>
</comment>
<dbReference type="PANTHER" id="PTHR42879:SF2">
    <property type="entry name" value="3-OXOACYL-[ACYL-CARRIER-PROTEIN] REDUCTASE FABG"/>
    <property type="match status" value="1"/>
</dbReference>
<dbReference type="PANTHER" id="PTHR42879">
    <property type="entry name" value="3-OXOACYL-(ACYL-CARRIER-PROTEIN) REDUCTASE"/>
    <property type="match status" value="1"/>
</dbReference>
<dbReference type="SMART" id="SM00822">
    <property type="entry name" value="PKS_KR"/>
    <property type="match status" value="1"/>
</dbReference>
<dbReference type="PROSITE" id="PS00061">
    <property type="entry name" value="ADH_SHORT"/>
    <property type="match status" value="1"/>
</dbReference>
<evidence type="ECO:0000313" key="10">
    <source>
        <dbReference type="EMBL" id="NWF08437.1"/>
    </source>
</evidence>
<dbReference type="Gene3D" id="3.40.50.720">
    <property type="entry name" value="NAD(P)-binding Rossmann-like Domain"/>
    <property type="match status" value="1"/>
</dbReference>
<evidence type="ECO:0000256" key="6">
    <source>
        <dbReference type="ARBA" id="ARBA00066455"/>
    </source>
</evidence>
<evidence type="ECO:0000256" key="5">
    <source>
        <dbReference type="ARBA" id="ARBA00060518"/>
    </source>
</evidence>
<evidence type="ECO:0000256" key="8">
    <source>
        <dbReference type="RuleBase" id="RU000363"/>
    </source>
</evidence>
<name>A0A1H3TVW1_9PSED</name>
<dbReference type="GO" id="GO:0032787">
    <property type="term" value="P:monocarboxylic acid metabolic process"/>
    <property type="evidence" value="ECO:0007669"/>
    <property type="project" value="UniProtKB-ARBA"/>
</dbReference>
<comment type="similarity">
    <text evidence="1 8">Belongs to the short-chain dehydrogenases/reductases (SDR) family.</text>
</comment>
<protein>
    <recommendedName>
        <fullName evidence="7">2,3-dihydroxy-2,3-dihydro-p-cumate dehydrogenase</fullName>
        <ecNumber evidence="6">1.3.1.58</ecNumber>
    </recommendedName>
    <alternativeName>
        <fullName evidence="3">Biphenyl-2,3-dihydro-2,3-diol dehydrogenase</fullName>
    </alternativeName>
</protein>
<dbReference type="InterPro" id="IPR057326">
    <property type="entry name" value="KR_dom"/>
</dbReference>
<sequence length="240" mass="25580">MTKTAIVTGGTRGIGRAIAGKLIAEGFTVFATYFKDEAAADRLTCEFGPSAITARVDGSDRRQVEQFCTQLQGHPLPSVLVNNAGIARDGLFLSQEPSTFEQVMANNFGGTLNFCEVFAPLMAKARHGNIINIGSVAAQKIKLGNTAYGCAKAAIERLSMGLSIELARFDVRVNCVSPGFVDTDMFQAFAGDQVREILKSIPARRVMTAEEVAEAVCLLATRRLSTTGSLLRVGNGENVG</sequence>
<evidence type="ECO:0000256" key="1">
    <source>
        <dbReference type="ARBA" id="ARBA00006484"/>
    </source>
</evidence>
<accession>A0A1H3TVW1</accession>
<dbReference type="Proteomes" id="UP000561369">
    <property type="component" value="Unassembled WGS sequence"/>
</dbReference>
<dbReference type="PRINTS" id="PR00081">
    <property type="entry name" value="GDHRDH"/>
</dbReference>
<dbReference type="InterPro" id="IPR036291">
    <property type="entry name" value="NAD(P)-bd_dom_sf"/>
</dbReference>
<evidence type="ECO:0000313" key="12">
    <source>
        <dbReference type="Proteomes" id="UP000182902"/>
    </source>
</evidence>
<evidence type="ECO:0000313" key="13">
    <source>
        <dbReference type="Proteomes" id="UP000561369"/>
    </source>
</evidence>
<dbReference type="FunFam" id="3.40.50.720:FF:000173">
    <property type="entry name" value="3-oxoacyl-[acyl-carrier protein] reductase"/>
    <property type="match status" value="1"/>
</dbReference>
<keyword evidence="2" id="KW-0560">Oxidoreductase</keyword>
<dbReference type="InterPro" id="IPR050259">
    <property type="entry name" value="SDR"/>
</dbReference>
<feature type="domain" description="Ketoreductase" evidence="9">
    <location>
        <begin position="3"/>
        <end position="172"/>
    </location>
</feature>
<comment type="pathway">
    <text evidence="5">Aromatic compound metabolism; p-cumate degradation; acetaldehyde and pyruvate from p-cumate: step 2/7.</text>
</comment>
<evidence type="ECO:0000256" key="3">
    <source>
        <dbReference type="ARBA" id="ARBA00042907"/>
    </source>
</evidence>
<reference evidence="11 12" key="1">
    <citation type="submission" date="2016-10" db="EMBL/GenBank/DDBJ databases">
        <authorList>
            <person name="de Groot N.N."/>
        </authorList>
    </citation>
    <scope>NUCLEOTIDE SEQUENCE [LARGE SCALE GENOMIC DNA]</scope>
    <source>
        <strain evidence="11 12">ICMP 14252</strain>
    </source>
</reference>
<dbReference type="RefSeq" id="WP_069786560.1">
    <property type="nucleotide sequence ID" value="NZ_FNOX01000012.1"/>
</dbReference>
<dbReference type="SUPFAM" id="SSF51735">
    <property type="entry name" value="NAD(P)-binding Rossmann-fold domains"/>
    <property type="match status" value="1"/>
</dbReference>
<dbReference type="AlphaFoldDB" id="A0A1H3TVW1"/>
<dbReference type="CDD" id="cd05233">
    <property type="entry name" value="SDR_c"/>
    <property type="match status" value="1"/>
</dbReference>
<evidence type="ECO:0000256" key="4">
    <source>
        <dbReference type="ARBA" id="ARBA00050226"/>
    </source>
</evidence>
<evidence type="ECO:0000259" key="9">
    <source>
        <dbReference type="SMART" id="SM00822"/>
    </source>
</evidence>
<dbReference type="InterPro" id="IPR020904">
    <property type="entry name" value="Sc_DH/Rdtase_CS"/>
</dbReference>
<reference evidence="10 13" key="2">
    <citation type="submission" date="2020-04" db="EMBL/GenBank/DDBJ databases">
        <title>Molecular characterization of pseudomonads from Agaricus bisporus reveal novel blotch 2 pathogens in Western Europe.</title>
        <authorList>
            <person name="Taparia T."/>
            <person name="Krijger M."/>
            <person name="Haynes E."/>
            <person name="Elpinstone J.G."/>
            <person name="Noble R."/>
            <person name="Van Der Wolf J."/>
        </authorList>
    </citation>
    <scope>NUCLEOTIDE SEQUENCE [LARGE SCALE GENOMIC DNA]</scope>
    <source>
        <strain evidence="10 13">IPO3765</strain>
    </source>
</reference>
<dbReference type="InterPro" id="IPR002347">
    <property type="entry name" value="SDR_fam"/>
</dbReference>